<comment type="caution">
    <text evidence="1">The sequence shown here is derived from an EMBL/GenBank/DDBJ whole genome shotgun (WGS) entry which is preliminary data.</text>
</comment>
<reference evidence="1" key="1">
    <citation type="submission" date="2022-04" db="EMBL/GenBank/DDBJ databases">
        <title>Genome of the entomopathogenic fungus Entomophthora muscae.</title>
        <authorList>
            <person name="Elya C."/>
            <person name="Lovett B.R."/>
            <person name="Lee E."/>
            <person name="Macias A.M."/>
            <person name="Hajek A.E."/>
            <person name="De Bivort B.L."/>
            <person name="Kasson M.T."/>
            <person name="De Fine Licht H.H."/>
            <person name="Stajich J.E."/>
        </authorList>
    </citation>
    <scope>NUCLEOTIDE SEQUENCE</scope>
    <source>
        <strain evidence="1">Berkeley</strain>
    </source>
</reference>
<dbReference type="EMBL" id="QTSX02000288">
    <property type="protein sequence ID" value="KAJ9087309.1"/>
    <property type="molecule type" value="Genomic_DNA"/>
</dbReference>
<evidence type="ECO:0000313" key="1">
    <source>
        <dbReference type="EMBL" id="KAJ9087309.1"/>
    </source>
</evidence>
<gene>
    <name evidence="1" type="ORF">DSO57_1034513</name>
</gene>
<organism evidence="1 2">
    <name type="scientific">Entomophthora muscae</name>
    <dbReference type="NCBI Taxonomy" id="34485"/>
    <lineage>
        <taxon>Eukaryota</taxon>
        <taxon>Fungi</taxon>
        <taxon>Fungi incertae sedis</taxon>
        <taxon>Zoopagomycota</taxon>
        <taxon>Entomophthoromycotina</taxon>
        <taxon>Entomophthoromycetes</taxon>
        <taxon>Entomophthorales</taxon>
        <taxon>Entomophthoraceae</taxon>
        <taxon>Entomophthora</taxon>
    </lineage>
</organism>
<keyword evidence="2" id="KW-1185">Reference proteome</keyword>
<name>A0ACC2UJP8_9FUNG</name>
<accession>A0ACC2UJP8</accession>
<dbReference type="Proteomes" id="UP001165960">
    <property type="component" value="Unassembled WGS sequence"/>
</dbReference>
<proteinExistence type="predicted"/>
<protein>
    <submittedName>
        <fullName evidence="1">Uncharacterized protein</fullName>
    </submittedName>
</protein>
<sequence length="148" mass="16440">MTNESHDIPHLPPSFLNKADSVSKKVYSSHSPSQNTKASTKLRAKHLDDTNPLQKRGKYRRPCCARLLGGADGHPTETSMETEDTQVTPPEKAKETEVDPAPQDRPHPTHRQNGLSNSLHRRVLAVATPDPEVDQVAQELKKYPHPTS</sequence>
<evidence type="ECO:0000313" key="2">
    <source>
        <dbReference type="Proteomes" id="UP001165960"/>
    </source>
</evidence>